<dbReference type="PANTHER" id="PTHR30346">
    <property type="entry name" value="TRANSCRIPTIONAL DUAL REGULATOR HCAR-RELATED"/>
    <property type="match status" value="1"/>
</dbReference>
<keyword evidence="3" id="KW-0238">DNA-binding</keyword>
<feature type="domain" description="HTH lysR-type" evidence="5">
    <location>
        <begin position="3"/>
        <end position="60"/>
    </location>
</feature>
<dbReference type="InterPro" id="IPR036388">
    <property type="entry name" value="WH-like_DNA-bd_sf"/>
</dbReference>
<evidence type="ECO:0000259" key="5">
    <source>
        <dbReference type="PROSITE" id="PS50931"/>
    </source>
</evidence>
<comment type="similarity">
    <text evidence="1">Belongs to the LysR transcriptional regulatory family.</text>
</comment>
<evidence type="ECO:0000313" key="6">
    <source>
        <dbReference type="EMBL" id="MFI6501705.1"/>
    </source>
</evidence>
<gene>
    <name evidence="6" type="ORF">ACIBG2_30295</name>
</gene>
<dbReference type="PRINTS" id="PR00039">
    <property type="entry name" value="HTHLYSR"/>
</dbReference>
<keyword evidence="4" id="KW-0804">Transcription</keyword>
<dbReference type="Gene3D" id="3.40.190.10">
    <property type="entry name" value="Periplasmic binding protein-like II"/>
    <property type="match status" value="2"/>
</dbReference>
<dbReference type="Pfam" id="PF03466">
    <property type="entry name" value="LysR_substrate"/>
    <property type="match status" value="1"/>
</dbReference>
<dbReference type="Pfam" id="PF00126">
    <property type="entry name" value="HTH_1"/>
    <property type="match status" value="1"/>
</dbReference>
<dbReference type="InterPro" id="IPR005119">
    <property type="entry name" value="LysR_subst-bd"/>
</dbReference>
<organism evidence="6 7">
    <name type="scientific">Nonomuraea typhae</name>
    <dbReference type="NCBI Taxonomy" id="2603600"/>
    <lineage>
        <taxon>Bacteria</taxon>
        <taxon>Bacillati</taxon>
        <taxon>Actinomycetota</taxon>
        <taxon>Actinomycetes</taxon>
        <taxon>Streptosporangiales</taxon>
        <taxon>Streptosporangiaceae</taxon>
        <taxon>Nonomuraea</taxon>
    </lineage>
</organism>
<dbReference type="PROSITE" id="PS50931">
    <property type="entry name" value="HTH_LYSR"/>
    <property type="match status" value="1"/>
</dbReference>
<accession>A0ABW7Z0L2</accession>
<keyword evidence="2" id="KW-0805">Transcription regulation</keyword>
<dbReference type="CDD" id="cd08423">
    <property type="entry name" value="PBP2_LTTR_like_6"/>
    <property type="match status" value="1"/>
</dbReference>
<dbReference type="Proteomes" id="UP001612741">
    <property type="component" value="Unassembled WGS sequence"/>
</dbReference>
<sequence length="302" mass="31842">MTLDVRRLRVLRELARHGTIAAAARALHLTPPAVSQQLAALEREAGARLLDRNGRHVALTEAAHTLVAHTETILGQLEAAAADLAAMEGRYGGTLRIGAFPTAAATLVATGLRQLLTLVPAVRVQVDELEPEQSLARLRAGDLDLAVAHEYDLVPRRADPALHRVELRTEALHLALPPSHPLAAGTDLDLAELADERWIAPPDGLTCLDELQRLCAGAGFEPVLGSHAYTHPSVFALVAAGLGVALVPELALPSNLAGATIRPLHNPGARRRVFAAVRKGTARRPSIARALSALQAAGATTP</sequence>
<comment type="caution">
    <text evidence="6">The sequence shown here is derived from an EMBL/GenBank/DDBJ whole genome shotgun (WGS) entry which is preliminary data.</text>
</comment>
<dbReference type="SUPFAM" id="SSF46785">
    <property type="entry name" value="Winged helix' DNA-binding domain"/>
    <property type="match status" value="1"/>
</dbReference>
<dbReference type="PANTHER" id="PTHR30346:SF29">
    <property type="entry name" value="LYSR SUBSTRATE-BINDING"/>
    <property type="match status" value="1"/>
</dbReference>
<name>A0ABW7Z0L2_9ACTN</name>
<dbReference type="SUPFAM" id="SSF53850">
    <property type="entry name" value="Periplasmic binding protein-like II"/>
    <property type="match status" value="1"/>
</dbReference>
<keyword evidence="7" id="KW-1185">Reference proteome</keyword>
<dbReference type="Gene3D" id="1.10.10.10">
    <property type="entry name" value="Winged helix-like DNA-binding domain superfamily/Winged helix DNA-binding domain"/>
    <property type="match status" value="1"/>
</dbReference>
<dbReference type="InterPro" id="IPR036390">
    <property type="entry name" value="WH_DNA-bd_sf"/>
</dbReference>
<evidence type="ECO:0000256" key="2">
    <source>
        <dbReference type="ARBA" id="ARBA00023015"/>
    </source>
</evidence>
<evidence type="ECO:0000313" key="7">
    <source>
        <dbReference type="Proteomes" id="UP001612741"/>
    </source>
</evidence>
<dbReference type="InterPro" id="IPR000847">
    <property type="entry name" value="LysR_HTH_N"/>
</dbReference>
<reference evidence="6 7" key="1">
    <citation type="submission" date="2024-10" db="EMBL/GenBank/DDBJ databases">
        <title>The Natural Products Discovery Center: Release of the First 8490 Sequenced Strains for Exploring Actinobacteria Biosynthetic Diversity.</title>
        <authorList>
            <person name="Kalkreuter E."/>
            <person name="Kautsar S.A."/>
            <person name="Yang D."/>
            <person name="Bader C.D."/>
            <person name="Teijaro C.N."/>
            <person name="Fluegel L."/>
            <person name="Davis C.M."/>
            <person name="Simpson J.R."/>
            <person name="Lauterbach L."/>
            <person name="Steele A.D."/>
            <person name="Gui C."/>
            <person name="Meng S."/>
            <person name="Li G."/>
            <person name="Viehrig K."/>
            <person name="Ye F."/>
            <person name="Su P."/>
            <person name="Kiefer A.F."/>
            <person name="Nichols A."/>
            <person name="Cepeda A.J."/>
            <person name="Yan W."/>
            <person name="Fan B."/>
            <person name="Jiang Y."/>
            <person name="Adhikari A."/>
            <person name="Zheng C.-J."/>
            <person name="Schuster L."/>
            <person name="Cowan T.M."/>
            <person name="Smanski M.J."/>
            <person name="Chevrette M.G."/>
            <person name="De Carvalho L.P.S."/>
            <person name="Shen B."/>
        </authorList>
    </citation>
    <scope>NUCLEOTIDE SEQUENCE [LARGE SCALE GENOMIC DNA]</scope>
    <source>
        <strain evidence="6 7">NPDC050545</strain>
    </source>
</reference>
<dbReference type="RefSeq" id="WP_397086455.1">
    <property type="nucleotide sequence ID" value="NZ_JBITGY010000008.1"/>
</dbReference>
<evidence type="ECO:0000256" key="4">
    <source>
        <dbReference type="ARBA" id="ARBA00023163"/>
    </source>
</evidence>
<protein>
    <submittedName>
        <fullName evidence="6">LysR family transcriptional regulator</fullName>
    </submittedName>
</protein>
<proteinExistence type="inferred from homology"/>
<dbReference type="EMBL" id="JBITGY010000008">
    <property type="protein sequence ID" value="MFI6501705.1"/>
    <property type="molecule type" value="Genomic_DNA"/>
</dbReference>
<evidence type="ECO:0000256" key="3">
    <source>
        <dbReference type="ARBA" id="ARBA00023125"/>
    </source>
</evidence>
<evidence type="ECO:0000256" key="1">
    <source>
        <dbReference type="ARBA" id="ARBA00009437"/>
    </source>
</evidence>